<dbReference type="InterPro" id="IPR016082">
    <property type="entry name" value="Ribosomal_uL30_ferredoxin-like"/>
</dbReference>
<dbReference type="Gene3D" id="3.30.1390.20">
    <property type="entry name" value="Ribosomal protein L30, ferredoxin-like fold domain"/>
    <property type="match status" value="1"/>
</dbReference>
<dbReference type="GO" id="GO:0003735">
    <property type="term" value="F:structural constituent of ribosome"/>
    <property type="evidence" value="ECO:0007669"/>
    <property type="project" value="InterPro"/>
</dbReference>
<dbReference type="PROSITE" id="PS00634">
    <property type="entry name" value="RIBOSOMAL_L30"/>
    <property type="match status" value="1"/>
</dbReference>
<evidence type="ECO:0000256" key="2">
    <source>
        <dbReference type="ARBA" id="ARBA00011838"/>
    </source>
</evidence>
<dbReference type="AlphaFoldDB" id="A0A6V8Q2Q0"/>
<dbReference type="CDD" id="cd01658">
    <property type="entry name" value="Ribosomal_L30"/>
    <property type="match status" value="1"/>
</dbReference>
<organism evidence="8 9">
    <name type="scientific">Candidatus Hakubella thermalkaliphila</name>
    <dbReference type="NCBI Taxonomy" id="2754717"/>
    <lineage>
        <taxon>Bacteria</taxon>
        <taxon>Bacillati</taxon>
        <taxon>Actinomycetota</taxon>
        <taxon>Actinomycetota incertae sedis</taxon>
        <taxon>Candidatus Hakubellales</taxon>
        <taxon>Candidatus Hakubellaceae</taxon>
        <taxon>Candidatus Hakubella</taxon>
    </lineage>
</organism>
<evidence type="ECO:0000256" key="1">
    <source>
        <dbReference type="ARBA" id="ARBA00007594"/>
    </source>
</evidence>
<comment type="caution">
    <text evidence="8">The sequence shown here is derived from an EMBL/GenBank/DDBJ whole genome shotgun (WGS) entry which is preliminary data.</text>
</comment>
<reference evidence="8 9" key="1">
    <citation type="journal article" date="2020" name="Front. Microbiol.">
        <title>Single-cell genomics of novel Actinobacteria with the Wood-Ljungdahl pathway discovered in a serpentinizing system.</title>
        <authorList>
            <person name="Merino N."/>
            <person name="Kawai M."/>
            <person name="Boyd E.S."/>
            <person name="Colman D.R."/>
            <person name="McGlynn S.E."/>
            <person name="Nealson K.H."/>
            <person name="Kurokawa K."/>
            <person name="Hongoh Y."/>
        </authorList>
    </citation>
    <scope>NUCLEOTIDE SEQUENCE [LARGE SCALE GENOMIC DNA]</scope>
    <source>
        <strain evidence="8 9">S47</strain>
    </source>
</reference>
<keyword evidence="4 5" id="KW-0687">Ribonucleoprotein</keyword>
<comment type="subunit">
    <text evidence="2 5">Part of the 50S ribosomal subunit.</text>
</comment>
<dbReference type="GO" id="GO:0022625">
    <property type="term" value="C:cytosolic large ribosomal subunit"/>
    <property type="evidence" value="ECO:0007669"/>
    <property type="project" value="TreeGrafter"/>
</dbReference>
<evidence type="ECO:0000313" key="9">
    <source>
        <dbReference type="Proteomes" id="UP000569018"/>
    </source>
</evidence>
<dbReference type="PANTHER" id="PTHR15892">
    <property type="entry name" value="MITOCHONDRIAL RIBOSOMAL PROTEIN L30"/>
    <property type="match status" value="1"/>
</dbReference>
<evidence type="ECO:0000256" key="5">
    <source>
        <dbReference type="HAMAP-Rule" id="MF_01371"/>
    </source>
</evidence>
<sequence length="61" mass="7152">MGKLRITQKKSLIGSPQRHRNTIRSLGLRRVNHTVIHDDRQEIRGMVLAVRHLVEVEKMEN</sequence>
<name>A0A6V8Q2Q0_9ACTN</name>
<dbReference type="InterPro" id="IPR036919">
    <property type="entry name" value="Ribo_uL30_ferredoxin-like_sf"/>
</dbReference>
<dbReference type="SUPFAM" id="SSF55129">
    <property type="entry name" value="Ribosomal protein L30p/L7e"/>
    <property type="match status" value="1"/>
</dbReference>
<keyword evidence="3 5" id="KW-0689">Ribosomal protein</keyword>
<dbReference type="EMBL" id="BLSD01000015">
    <property type="protein sequence ID" value="GFP38783.1"/>
    <property type="molecule type" value="Genomic_DNA"/>
</dbReference>
<feature type="domain" description="Large ribosomal subunit protein uL30-like ferredoxin-like fold" evidence="7">
    <location>
        <begin position="4"/>
        <end position="54"/>
    </location>
</feature>
<dbReference type="Proteomes" id="UP000569018">
    <property type="component" value="Unassembled WGS sequence"/>
</dbReference>
<evidence type="ECO:0000259" key="7">
    <source>
        <dbReference type="Pfam" id="PF00327"/>
    </source>
</evidence>
<evidence type="ECO:0000313" key="8">
    <source>
        <dbReference type="EMBL" id="GFP38783.1"/>
    </source>
</evidence>
<dbReference type="FunFam" id="3.30.1390.20:FF:000001">
    <property type="entry name" value="50S ribosomal protein L30"/>
    <property type="match status" value="1"/>
</dbReference>
<comment type="similarity">
    <text evidence="1 5 6">Belongs to the universal ribosomal protein uL30 family.</text>
</comment>
<dbReference type="InterPro" id="IPR018038">
    <property type="entry name" value="Ribosomal_uL30_CS"/>
</dbReference>
<dbReference type="PANTHER" id="PTHR15892:SF2">
    <property type="entry name" value="LARGE RIBOSOMAL SUBUNIT PROTEIN UL30M"/>
    <property type="match status" value="1"/>
</dbReference>
<dbReference type="GO" id="GO:0006412">
    <property type="term" value="P:translation"/>
    <property type="evidence" value="ECO:0007669"/>
    <property type="project" value="UniProtKB-UniRule"/>
</dbReference>
<dbReference type="InterPro" id="IPR005996">
    <property type="entry name" value="Ribosomal_uL30_bac-type"/>
</dbReference>
<dbReference type="HAMAP" id="MF_01371_B">
    <property type="entry name" value="Ribosomal_uL30_B"/>
    <property type="match status" value="1"/>
</dbReference>
<proteinExistence type="inferred from homology"/>
<accession>A0A6V8Q2Q0</accession>
<dbReference type="PIRSF" id="PIRSF002211">
    <property type="entry name" value="Ribosomal_L30_bac-type"/>
    <property type="match status" value="1"/>
</dbReference>
<evidence type="ECO:0000256" key="3">
    <source>
        <dbReference type="ARBA" id="ARBA00022980"/>
    </source>
</evidence>
<protein>
    <recommendedName>
        <fullName evidence="5">Large ribosomal subunit protein uL30</fullName>
    </recommendedName>
</protein>
<dbReference type="RefSeq" id="WP_176229629.1">
    <property type="nucleotide sequence ID" value="NZ_BLRU01000142.1"/>
</dbReference>
<dbReference type="NCBIfam" id="TIGR01308">
    <property type="entry name" value="rpmD_bact"/>
    <property type="match status" value="1"/>
</dbReference>
<evidence type="ECO:0000256" key="6">
    <source>
        <dbReference type="RuleBase" id="RU003734"/>
    </source>
</evidence>
<dbReference type="Pfam" id="PF00327">
    <property type="entry name" value="Ribosomal_L30"/>
    <property type="match status" value="1"/>
</dbReference>
<gene>
    <name evidence="5" type="primary">rpmD</name>
    <name evidence="8" type="ORF">HKBW3S47_00484</name>
</gene>
<evidence type="ECO:0000256" key="4">
    <source>
        <dbReference type="ARBA" id="ARBA00023274"/>
    </source>
</evidence>